<reference evidence="1 2" key="1">
    <citation type="journal article" date="2018" name="PLoS ONE">
        <title>The draft genome of Kipferlia bialata reveals reductive genome evolution in fornicate parasites.</title>
        <authorList>
            <person name="Tanifuji G."/>
            <person name="Takabayashi S."/>
            <person name="Kume K."/>
            <person name="Takagi M."/>
            <person name="Nakayama T."/>
            <person name="Kamikawa R."/>
            <person name="Inagaki Y."/>
            <person name="Hashimoto T."/>
        </authorList>
    </citation>
    <scope>NUCLEOTIDE SEQUENCE [LARGE SCALE GENOMIC DNA]</scope>
    <source>
        <strain evidence="1">NY0173</strain>
    </source>
</reference>
<accession>A0A9K3D8D8</accession>
<name>A0A9K3D8D8_9EUKA</name>
<evidence type="ECO:0000313" key="2">
    <source>
        <dbReference type="Proteomes" id="UP000265618"/>
    </source>
</evidence>
<evidence type="ECO:0000313" key="1">
    <source>
        <dbReference type="EMBL" id="GIQ90512.1"/>
    </source>
</evidence>
<comment type="caution">
    <text evidence="1">The sequence shown here is derived from an EMBL/GenBank/DDBJ whole genome shotgun (WGS) entry which is preliminary data.</text>
</comment>
<keyword evidence="2" id="KW-1185">Reference proteome</keyword>
<protein>
    <submittedName>
        <fullName evidence="1">Uncharacterized protein</fullName>
    </submittedName>
</protein>
<dbReference type="Proteomes" id="UP000265618">
    <property type="component" value="Unassembled WGS sequence"/>
</dbReference>
<feature type="non-terminal residue" evidence="1">
    <location>
        <position position="1"/>
    </location>
</feature>
<dbReference type="EMBL" id="BDIP01006275">
    <property type="protein sequence ID" value="GIQ90512.1"/>
    <property type="molecule type" value="Genomic_DNA"/>
</dbReference>
<proteinExistence type="predicted"/>
<dbReference type="AlphaFoldDB" id="A0A9K3D8D8"/>
<gene>
    <name evidence="1" type="ORF">KIPB_013334</name>
</gene>
<sequence>VTSLLSLGVSADALPPSPTPLELTPFLPLVVAELALLKEGRGVSKHFSSFSPASLPVVQALIERAQAFDTQELSTHISRLSQYLPLAKALSPLLASVQCFLRQHPRDKLPTEPCPPLLSTLTSGHTALHTAYQGVRALDFDPAESVAYLTKTLELLDSINRACPIALPEPSTLTLVQKRQYFQVEEYNGLVEEYNGLVRKLYTIAGKVSMQQFY</sequence>
<organism evidence="1 2">
    <name type="scientific">Kipferlia bialata</name>
    <dbReference type="NCBI Taxonomy" id="797122"/>
    <lineage>
        <taxon>Eukaryota</taxon>
        <taxon>Metamonada</taxon>
        <taxon>Carpediemonas-like organisms</taxon>
        <taxon>Kipferlia</taxon>
    </lineage>
</organism>